<dbReference type="InterPro" id="IPR054710">
    <property type="entry name" value="Tri101-like_N"/>
</dbReference>
<dbReference type="Pfam" id="PF22664">
    <property type="entry name" value="TRI-like_N"/>
    <property type="match status" value="1"/>
</dbReference>
<dbReference type="InterPro" id="IPR023213">
    <property type="entry name" value="CAT-like_dom_sf"/>
</dbReference>
<feature type="domain" description="Trichothecene 3-O-acetyltransferase-like N-terminal" evidence="2">
    <location>
        <begin position="23"/>
        <end position="174"/>
    </location>
</feature>
<dbReference type="PANTHER" id="PTHR31896:SF64">
    <property type="entry name" value="TRICHOTHECENE 3-O-ACETYLTRANSFERASE"/>
    <property type="match status" value="1"/>
</dbReference>
<evidence type="ECO:0000313" key="4">
    <source>
        <dbReference type="Proteomes" id="UP001521785"/>
    </source>
</evidence>
<keyword evidence="4" id="KW-1185">Reference proteome</keyword>
<evidence type="ECO:0000259" key="2">
    <source>
        <dbReference type="Pfam" id="PF22664"/>
    </source>
</evidence>
<dbReference type="InterPro" id="IPR051283">
    <property type="entry name" value="Sec_Metabolite_Acyltrans"/>
</dbReference>
<dbReference type="PANTHER" id="PTHR31896">
    <property type="entry name" value="FAMILY REGULATORY PROTEIN, PUTATIVE (AFU_ORTHOLOGUE AFUA_3G14730)-RELATED"/>
    <property type="match status" value="1"/>
</dbReference>
<sequence length="464" mass="51100">MSTFPELGPFGQMSGVHTYNVKTLGFTTQDDAAQERAIERLTAAANQLASHFPWLTGQVINSEANSKSSGTFKIVPYPPHDGTAKFIHVKDCKELLRPYRTILEAKAPLSMLDGRILSPGYGFPYMYPSAEKMPVFYAQINLLKGGILLTINAQHNVMDANADSRIIRCFARLCAGGEVTPEELDMGNTDRDKIFPPSSTSDEELDELEWFRMPSMLPFSPPWPPQYGNAPWHCFRISASNITALKEMTKAPISNTHSGDAYTAPYFSTDDILTALIWKHLVRSRSPSGASTSGLVRAVNGRPHFDPPVPAGYIGHAVTCVWTRVPLSELLSLPLPSLASALRKNLIEHASPHQLKSLVNLLRTTDDKTTINYGASMNPETDLMLTSHVGHGIYEADFGKESGLGKPDIVRRPNLPDGRGLAYLLPKGRDGSVDVVAGLLPEDLRTLREGEGCEEWEKYVEYFG</sequence>
<comment type="caution">
    <text evidence="3">The sequence shown here is derived from an EMBL/GenBank/DDBJ whole genome shotgun (WGS) entry which is preliminary data.</text>
</comment>
<protein>
    <recommendedName>
        <fullName evidence="2">Trichothecene 3-O-acetyltransferase-like N-terminal domain-containing protein</fullName>
    </recommendedName>
</protein>
<evidence type="ECO:0000256" key="1">
    <source>
        <dbReference type="ARBA" id="ARBA00022679"/>
    </source>
</evidence>
<gene>
    <name evidence="3" type="ORF">SLS60_006326</name>
</gene>
<name>A0ABR3RAU7_9PLEO</name>
<keyword evidence="1" id="KW-0808">Transferase</keyword>
<reference evidence="3 4" key="1">
    <citation type="submission" date="2024-02" db="EMBL/GenBank/DDBJ databases">
        <title>De novo assembly and annotation of 12 fungi associated with fruit tree decline syndrome in Ontario, Canada.</title>
        <authorList>
            <person name="Sulman M."/>
            <person name="Ellouze W."/>
            <person name="Ilyukhin E."/>
        </authorList>
    </citation>
    <scope>NUCLEOTIDE SEQUENCE [LARGE SCALE GENOMIC DNA]</scope>
    <source>
        <strain evidence="3 4">M42-189</strain>
    </source>
</reference>
<organism evidence="3 4">
    <name type="scientific">Paraconiothyrium brasiliense</name>
    <dbReference type="NCBI Taxonomy" id="300254"/>
    <lineage>
        <taxon>Eukaryota</taxon>
        <taxon>Fungi</taxon>
        <taxon>Dikarya</taxon>
        <taxon>Ascomycota</taxon>
        <taxon>Pezizomycotina</taxon>
        <taxon>Dothideomycetes</taxon>
        <taxon>Pleosporomycetidae</taxon>
        <taxon>Pleosporales</taxon>
        <taxon>Massarineae</taxon>
        <taxon>Didymosphaeriaceae</taxon>
        <taxon>Paraconiothyrium</taxon>
    </lineage>
</organism>
<accession>A0ABR3RAU7</accession>
<proteinExistence type="predicted"/>
<dbReference type="Proteomes" id="UP001521785">
    <property type="component" value="Unassembled WGS sequence"/>
</dbReference>
<dbReference type="Gene3D" id="3.30.559.10">
    <property type="entry name" value="Chloramphenicol acetyltransferase-like domain"/>
    <property type="match status" value="2"/>
</dbReference>
<evidence type="ECO:0000313" key="3">
    <source>
        <dbReference type="EMBL" id="KAL1601413.1"/>
    </source>
</evidence>
<dbReference type="EMBL" id="JAKJXO020000008">
    <property type="protein sequence ID" value="KAL1601413.1"/>
    <property type="molecule type" value="Genomic_DNA"/>
</dbReference>